<dbReference type="Proteomes" id="UP000500767">
    <property type="component" value="Chromosome"/>
</dbReference>
<dbReference type="NCBIfam" id="TIGR01410">
    <property type="entry name" value="tatB"/>
    <property type="match status" value="1"/>
</dbReference>
<dbReference type="GO" id="GO:0033281">
    <property type="term" value="C:TAT protein transport complex"/>
    <property type="evidence" value="ECO:0007669"/>
    <property type="project" value="UniProtKB-UniRule"/>
</dbReference>
<name>A0A6M8HPH5_9PROT</name>
<comment type="subunit">
    <text evidence="9">The Tat system comprises two distinct complexes: a TatABC complex, containing multiple copies of TatA, TatB and TatC subunits, and a separate TatA complex, containing only TatA subunits. Substrates initially bind to the TatABC complex, which probably triggers association of the separate TatA complex to form the active translocon.</text>
</comment>
<accession>A0A6M8HPH5</accession>
<dbReference type="PRINTS" id="PR01506">
    <property type="entry name" value="TATBPROTEIN"/>
</dbReference>
<evidence type="ECO:0000256" key="4">
    <source>
        <dbReference type="ARBA" id="ARBA00022692"/>
    </source>
</evidence>
<dbReference type="Pfam" id="PF02416">
    <property type="entry name" value="TatA_B_E"/>
    <property type="match status" value="1"/>
</dbReference>
<keyword evidence="4 9" id="KW-0812">Transmembrane</keyword>
<keyword evidence="6 9" id="KW-1133">Transmembrane helix</keyword>
<evidence type="ECO:0000256" key="9">
    <source>
        <dbReference type="HAMAP-Rule" id="MF_00237"/>
    </source>
</evidence>
<keyword evidence="7 9" id="KW-0811">Translocation</keyword>
<dbReference type="AlphaFoldDB" id="A0A6M8HPH5"/>
<keyword evidence="2 9" id="KW-0813">Transport</keyword>
<evidence type="ECO:0000313" key="12">
    <source>
        <dbReference type="Proteomes" id="UP000500767"/>
    </source>
</evidence>
<evidence type="ECO:0000256" key="2">
    <source>
        <dbReference type="ARBA" id="ARBA00022448"/>
    </source>
</evidence>
<keyword evidence="3 9" id="KW-1003">Cell membrane</keyword>
<organism evidence="11 12">
    <name type="scientific">Lichenicola cladoniae</name>
    <dbReference type="NCBI Taxonomy" id="1484109"/>
    <lineage>
        <taxon>Bacteria</taxon>
        <taxon>Pseudomonadati</taxon>
        <taxon>Pseudomonadota</taxon>
        <taxon>Alphaproteobacteria</taxon>
        <taxon>Acetobacterales</taxon>
        <taxon>Acetobacteraceae</taxon>
        <taxon>Lichenicola</taxon>
    </lineage>
</organism>
<dbReference type="Gene3D" id="1.20.5.3310">
    <property type="match status" value="1"/>
</dbReference>
<keyword evidence="5 9" id="KW-0653">Protein transport</keyword>
<dbReference type="InterPro" id="IPR003369">
    <property type="entry name" value="TatA/B/E"/>
</dbReference>
<keyword evidence="12" id="KW-1185">Reference proteome</keyword>
<dbReference type="GO" id="GO:0043953">
    <property type="term" value="P:protein transport by the Tat complex"/>
    <property type="evidence" value="ECO:0007669"/>
    <property type="project" value="UniProtKB-UniRule"/>
</dbReference>
<comment type="function">
    <text evidence="9">Part of the twin-arginine translocation (Tat) system that transports large folded proteins containing a characteristic twin-arginine motif in their signal peptide across membranes. Together with TatC, TatB is part of a receptor directly interacting with Tat signal peptides. TatB may form an oligomeric binding site that transiently accommodates folded Tat precursor proteins before their translocation.</text>
</comment>
<evidence type="ECO:0000313" key="11">
    <source>
        <dbReference type="EMBL" id="QKE90353.1"/>
    </source>
</evidence>
<feature type="region of interest" description="Disordered" evidence="10">
    <location>
        <begin position="94"/>
        <end position="123"/>
    </location>
</feature>
<evidence type="ECO:0000256" key="5">
    <source>
        <dbReference type="ARBA" id="ARBA00022927"/>
    </source>
</evidence>
<dbReference type="InterPro" id="IPR018448">
    <property type="entry name" value="TatB"/>
</dbReference>
<evidence type="ECO:0000256" key="6">
    <source>
        <dbReference type="ARBA" id="ARBA00022989"/>
    </source>
</evidence>
<proteinExistence type="inferred from homology"/>
<evidence type="ECO:0000256" key="10">
    <source>
        <dbReference type="SAM" id="MobiDB-lite"/>
    </source>
</evidence>
<comment type="similarity">
    <text evidence="9">Belongs to the TatB family.</text>
</comment>
<evidence type="ECO:0000256" key="3">
    <source>
        <dbReference type="ARBA" id="ARBA00022475"/>
    </source>
</evidence>
<comment type="subcellular location">
    <subcellularLocation>
        <location evidence="9">Cell membrane</location>
        <topology evidence="9">Single-pass membrane protein</topology>
    </subcellularLocation>
    <subcellularLocation>
        <location evidence="1">Membrane</location>
        <topology evidence="1">Single-pass membrane protein</topology>
    </subcellularLocation>
</comment>
<keyword evidence="8 9" id="KW-0472">Membrane</keyword>
<sequence>MFDFAWSELALIGVVGLLFIGPKDMPVAIRTVTNLLKKGRKLAGEFQTHVDDMVREADFGEARDQLRQLKSFNVRGQIMKALDSDGSIKRTLEQRPLADMNTAPRFAPPTESLPVGDASAGSSLLSRESVRPMLGTPAGDRSWATVDSFTGPEDETLIAADPAPSIVPPPVARRLRAERAQPHPPSFLPPRAVHSQAVRLDRTTRTGVPL</sequence>
<dbReference type="EMBL" id="CP053708">
    <property type="protein sequence ID" value="QKE90353.1"/>
    <property type="molecule type" value="Genomic_DNA"/>
</dbReference>
<evidence type="ECO:0000256" key="1">
    <source>
        <dbReference type="ARBA" id="ARBA00004167"/>
    </source>
</evidence>
<reference evidence="11 12" key="1">
    <citation type="journal article" date="2014" name="World J. Microbiol. Biotechnol.">
        <title>Biodiversity and physiological characteristics of Antarctic and Arctic lichens-associated bacteria.</title>
        <authorList>
            <person name="Lee Y.M."/>
            <person name="Kim E.H."/>
            <person name="Lee H.K."/>
            <person name="Hong S.G."/>
        </authorList>
    </citation>
    <scope>NUCLEOTIDE SEQUENCE [LARGE SCALE GENOMIC DNA]</scope>
    <source>
        <strain evidence="11 12">PAMC 26569</strain>
    </source>
</reference>
<dbReference type="RefSeq" id="WP_171833965.1">
    <property type="nucleotide sequence ID" value="NZ_CP053708.1"/>
</dbReference>
<dbReference type="KEGG" id="lck:HN018_10175"/>
<evidence type="ECO:0000256" key="8">
    <source>
        <dbReference type="ARBA" id="ARBA00023136"/>
    </source>
</evidence>
<dbReference type="HAMAP" id="MF_00237">
    <property type="entry name" value="TatB"/>
    <property type="match status" value="1"/>
</dbReference>
<gene>
    <name evidence="9 11" type="primary">tatB</name>
    <name evidence="11" type="ORF">HN018_10175</name>
</gene>
<dbReference type="GO" id="GO:0008320">
    <property type="term" value="F:protein transmembrane transporter activity"/>
    <property type="evidence" value="ECO:0007669"/>
    <property type="project" value="UniProtKB-UniRule"/>
</dbReference>
<evidence type="ECO:0000256" key="7">
    <source>
        <dbReference type="ARBA" id="ARBA00023010"/>
    </source>
</evidence>
<protein>
    <recommendedName>
        <fullName evidence="9">Sec-independent protein translocase protein TatB</fullName>
    </recommendedName>
</protein>